<reference evidence="1 2" key="1">
    <citation type="submission" date="2018-03" db="EMBL/GenBank/DDBJ databases">
        <title>The draft genome of Mesorhizobium soli JCM 19897.</title>
        <authorList>
            <person name="Li L."/>
            <person name="Liu L."/>
            <person name="Liang L."/>
            <person name="Wang T."/>
            <person name="Zhang X."/>
        </authorList>
    </citation>
    <scope>NUCLEOTIDE SEQUENCE [LARGE SCALE GENOMIC DNA]</scope>
    <source>
        <strain evidence="1 2">JCM 19897</strain>
    </source>
</reference>
<organism evidence="1 2">
    <name type="scientific">Pseudaminobacter soli</name>
    <name type="common">ex Li et al. 2025</name>
    <dbReference type="NCBI Taxonomy" id="1295366"/>
    <lineage>
        <taxon>Bacteria</taxon>
        <taxon>Pseudomonadati</taxon>
        <taxon>Pseudomonadota</taxon>
        <taxon>Alphaproteobacteria</taxon>
        <taxon>Hyphomicrobiales</taxon>
        <taxon>Phyllobacteriaceae</taxon>
        <taxon>Pseudaminobacter</taxon>
    </lineage>
</organism>
<dbReference type="EMBL" id="PXYL01000033">
    <property type="protein sequence ID" value="PSJ52615.1"/>
    <property type="molecule type" value="Genomic_DNA"/>
</dbReference>
<keyword evidence="2" id="KW-1185">Reference proteome</keyword>
<proteinExistence type="predicted"/>
<dbReference type="AlphaFoldDB" id="A0A2P7RR14"/>
<protein>
    <submittedName>
        <fullName evidence="1">Uncharacterized protein</fullName>
    </submittedName>
</protein>
<sequence>MLSVVTPGDHIKSLEPRDLQHIFDDLRTFAQSNGALHDISALMDRDWVVAVDLVERKVADEPEKRGPLPS</sequence>
<evidence type="ECO:0000313" key="1">
    <source>
        <dbReference type="EMBL" id="PSJ52615.1"/>
    </source>
</evidence>
<evidence type="ECO:0000313" key="2">
    <source>
        <dbReference type="Proteomes" id="UP000240653"/>
    </source>
</evidence>
<accession>A0A2P7RR14</accession>
<comment type="caution">
    <text evidence="1">The sequence shown here is derived from an EMBL/GenBank/DDBJ whole genome shotgun (WGS) entry which is preliminary data.</text>
</comment>
<dbReference type="Proteomes" id="UP000240653">
    <property type="component" value="Unassembled WGS sequence"/>
</dbReference>
<gene>
    <name evidence="1" type="ORF">C7I85_28690</name>
</gene>
<name>A0A2P7RR14_9HYPH</name>